<dbReference type="InterPro" id="IPR052344">
    <property type="entry name" value="Transposase-related"/>
</dbReference>
<sequence>MLKKQEILAVYQKGPQAICDFVHDLENQIRDLKGRIEELENRSKKNSKNSHNPPSTDGLRKPVTKSLRKSSQRPTGGQLGHKGHTLHLTTTPDHTIIYSPTHCTCCNTSLHQEPVKGYRIRQVYDLPPIQIEVTEHKVEQKECPHCHFIQESEFPSTVTRPVQYGPNIKRLVPYLTQYQCLSLKRTKEFFQDCFSHSISEGTLVNHTQAFASQLQPFLQEVKDKILQSAVVHFDETGMRVEGKTQWVHTASTPEVTLQHIHEKRGKEAMNAGEILPSFSGIAMHDGWKPYDVFTDCRHVLCNAHLLRDLQGIIDSTGEKWAKHMQEFLPQALHQKKQYKGILPKVEQKKLVTTYQSILKEKELLSSDSKKKRKQTPAQNLWNRFVKYDDRILAFLEHPDIPFDNNQAERDIRMTKVKQKVSGTFRSKEGAESFCQIRSFMSTMKKQKQSVLQAIGQVIETGTVPWNLTTS</sequence>
<evidence type="ECO:0000313" key="5">
    <source>
        <dbReference type="EMBL" id="PFK27454.1"/>
    </source>
</evidence>
<dbReference type="Pfam" id="PF13005">
    <property type="entry name" value="zf-IS66"/>
    <property type="match status" value="1"/>
</dbReference>
<accession>A0A9X7A1W0</accession>
<dbReference type="Pfam" id="PF03050">
    <property type="entry name" value="DDE_Tnp_IS66"/>
    <property type="match status" value="1"/>
</dbReference>
<feature type="domain" description="DUF6444" evidence="4">
    <location>
        <begin position="25"/>
        <end position="85"/>
    </location>
</feature>
<protein>
    <submittedName>
        <fullName evidence="5">Transposase</fullName>
    </submittedName>
</protein>
<feature type="domain" description="Transposase IS66 central" evidence="2">
    <location>
        <begin position="164"/>
        <end position="431"/>
    </location>
</feature>
<dbReference type="NCBIfam" id="NF033517">
    <property type="entry name" value="transpos_IS66"/>
    <property type="match status" value="1"/>
</dbReference>
<comment type="caution">
    <text evidence="5">The sequence shown here is derived from an EMBL/GenBank/DDBJ whole genome shotgun (WGS) entry which is preliminary data.</text>
</comment>
<evidence type="ECO:0000259" key="3">
    <source>
        <dbReference type="Pfam" id="PF13005"/>
    </source>
</evidence>
<name>A0A9X7A1W0_BACCE</name>
<dbReference type="InterPro" id="IPR024474">
    <property type="entry name" value="Znf_dom_IS66"/>
</dbReference>
<proteinExistence type="predicted"/>
<dbReference type="Pfam" id="PF20042">
    <property type="entry name" value="DUF6444"/>
    <property type="match status" value="1"/>
</dbReference>
<dbReference type="Proteomes" id="UP000224413">
    <property type="component" value="Unassembled WGS sequence"/>
</dbReference>
<feature type="compositionally biased region" description="Basic residues" evidence="1">
    <location>
        <begin position="62"/>
        <end position="71"/>
    </location>
</feature>
<organism evidence="5 6">
    <name type="scientific">Bacillus cereus</name>
    <dbReference type="NCBI Taxonomy" id="1396"/>
    <lineage>
        <taxon>Bacteria</taxon>
        <taxon>Bacillati</taxon>
        <taxon>Bacillota</taxon>
        <taxon>Bacilli</taxon>
        <taxon>Bacillales</taxon>
        <taxon>Bacillaceae</taxon>
        <taxon>Bacillus</taxon>
        <taxon>Bacillus cereus group</taxon>
    </lineage>
</organism>
<gene>
    <name evidence="5" type="ORF">COI98_01885</name>
</gene>
<feature type="domain" description="Transposase IS66 zinc-finger binding" evidence="3">
    <location>
        <begin position="100"/>
        <end position="147"/>
    </location>
</feature>
<dbReference type="InterPro" id="IPR045618">
    <property type="entry name" value="DUF6444"/>
</dbReference>
<dbReference type="PANTHER" id="PTHR33678">
    <property type="entry name" value="BLL1576 PROTEIN"/>
    <property type="match status" value="1"/>
</dbReference>
<reference evidence="5 6" key="1">
    <citation type="submission" date="2017-09" db="EMBL/GenBank/DDBJ databases">
        <title>Large-scale bioinformatics analysis of Bacillus genomes uncovers conserved roles of natural products in bacterial physiology.</title>
        <authorList>
            <consortium name="Agbiome Team Llc"/>
            <person name="Bleich R.M."/>
            <person name="Grubbs K.J."/>
            <person name="Santa Maria K.C."/>
            <person name="Allen S.E."/>
            <person name="Farag S."/>
            <person name="Shank E.A."/>
            <person name="Bowers A."/>
        </authorList>
    </citation>
    <scope>NUCLEOTIDE SEQUENCE [LARGE SCALE GENOMIC DNA]</scope>
    <source>
        <strain evidence="5 6">AFS083741</strain>
    </source>
</reference>
<evidence type="ECO:0000313" key="6">
    <source>
        <dbReference type="Proteomes" id="UP000224413"/>
    </source>
</evidence>
<dbReference type="EMBL" id="NUWJ01000026">
    <property type="protein sequence ID" value="PFK27454.1"/>
    <property type="molecule type" value="Genomic_DNA"/>
</dbReference>
<dbReference type="InterPro" id="IPR004291">
    <property type="entry name" value="Transposase_IS66_central"/>
</dbReference>
<evidence type="ECO:0000259" key="2">
    <source>
        <dbReference type="Pfam" id="PF03050"/>
    </source>
</evidence>
<dbReference type="AlphaFoldDB" id="A0A9X7A1W0"/>
<evidence type="ECO:0000259" key="4">
    <source>
        <dbReference type="Pfam" id="PF20042"/>
    </source>
</evidence>
<dbReference type="PANTHER" id="PTHR33678:SF1">
    <property type="entry name" value="BLL1576 PROTEIN"/>
    <property type="match status" value="1"/>
</dbReference>
<feature type="region of interest" description="Disordered" evidence="1">
    <location>
        <begin position="41"/>
        <end position="86"/>
    </location>
</feature>
<evidence type="ECO:0000256" key="1">
    <source>
        <dbReference type="SAM" id="MobiDB-lite"/>
    </source>
</evidence>